<evidence type="ECO:0000313" key="10">
    <source>
        <dbReference type="Proteomes" id="UP001164745"/>
    </source>
</evidence>
<feature type="transmembrane region" description="Helical" evidence="7">
    <location>
        <begin position="78"/>
        <end position="100"/>
    </location>
</feature>
<evidence type="ECO:0000313" key="9">
    <source>
        <dbReference type="EMBL" id="WAM31304.1"/>
    </source>
</evidence>
<dbReference type="CDD" id="cd06261">
    <property type="entry name" value="TM_PBP2"/>
    <property type="match status" value="1"/>
</dbReference>
<proteinExistence type="inferred from homology"/>
<dbReference type="EMBL" id="CP113864">
    <property type="protein sequence ID" value="WAM31304.1"/>
    <property type="molecule type" value="Genomic_DNA"/>
</dbReference>
<feature type="transmembrane region" description="Helical" evidence="7">
    <location>
        <begin position="244"/>
        <end position="265"/>
    </location>
</feature>
<keyword evidence="2 7" id="KW-0813">Transport</keyword>
<evidence type="ECO:0000256" key="2">
    <source>
        <dbReference type="ARBA" id="ARBA00022448"/>
    </source>
</evidence>
<keyword evidence="3" id="KW-1003">Cell membrane</keyword>
<keyword evidence="10" id="KW-1185">Reference proteome</keyword>
<comment type="similarity">
    <text evidence="7">Belongs to the binding-protein-dependent transport system permease family.</text>
</comment>
<evidence type="ECO:0000259" key="8">
    <source>
        <dbReference type="PROSITE" id="PS50928"/>
    </source>
</evidence>
<keyword evidence="4 7" id="KW-0812">Transmembrane</keyword>
<dbReference type="Gene3D" id="1.10.3720.10">
    <property type="entry name" value="MetI-like"/>
    <property type="match status" value="1"/>
</dbReference>
<dbReference type="Pfam" id="PF00528">
    <property type="entry name" value="BPD_transp_1"/>
    <property type="match status" value="1"/>
</dbReference>
<dbReference type="PROSITE" id="PS50928">
    <property type="entry name" value="ABC_TM1"/>
    <property type="match status" value="1"/>
</dbReference>
<protein>
    <submittedName>
        <fullName evidence="9">Carbohydrate ABC transporter permease</fullName>
    </submittedName>
</protein>
<dbReference type="RefSeq" id="WP_045166241.1">
    <property type="nucleotide sequence ID" value="NZ_CP113864.1"/>
</dbReference>
<evidence type="ECO:0000256" key="7">
    <source>
        <dbReference type="RuleBase" id="RU363032"/>
    </source>
</evidence>
<evidence type="ECO:0000256" key="3">
    <source>
        <dbReference type="ARBA" id="ARBA00022475"/>
    </source>
</evidence>
<evidence type="ECO:0000256" key="6">
    <source>
        <dbReference type="ARBA" id="ARBA00023136"/>
    </source>
</evidence>
<feature type="domain" description="ABC transmembrane type-1" evidence="8">
    <location>
        <begin position="74"/>
        <end position="265"/>
    </location>
</feature>
<evidence type="ECO:0000256" key="4">
    <source>
        <dbReference type="ARBA" id="ARBA00022692"/>
    </source>
</evidence>
<keyword evidence="6 7" id="KW-0472">Membrane</keyword>
<gene>
    <name evidence="9" type="ORF">OTJ99_002151</name>
</gene>
<dbReference type="PANTHER" id="PTHR43744:SF8">
    <property type="entry name" value="SN-GLYCEROL-3-PHOSPHATE TRANSPORT SYSTEM PERMEASE PROTEIN UGPE"/>
    <property type="match status" value="1"/>
</dbReference>
<organism evidence="9 10">
    <name type="scientific">Caldicellulosiruptor naganoensis</name>
    <dbReference type="NCBI Taxonomy" id="29324"/>
    <lineage>
        <taxon>Bacteria</taxon>
        <taxon>Bacillati</taxon>
        <taxon>Bacillota</taxon>
        <taxon>Bacillota incertae sedis</taxon>
        <taxon>Caldicellulosiruptorales</taxon>
        <taxon>Caldicellulosiruptoraceae</taxon>
        <taxon>Caldicellulosiruptor</taxon>
    </lineage>
</organism>
<feature type="transmembrane region" description="Helical" evidence="7">
    <location>
        <begin position="12"/>
        <end position="36"/>
    </location>
</feature>
<reference evidence="9" key="1">
    <citation type="submission" date="2022-12" db="EMBL/GenBank/DDBJ databases">
        <authorList>
            <person name="Bing R.G."/>
            <person name="Willard D.J."/>
            <person name="Manesh M.J.H."/>
            <person name="Laemthong T."/>
            <person name="Crosby J.R."/>
            <person name="Kelly R.M."/>
        </authorList>
    </citation>
    <scope>NUCLEOTIDE SEQUENCE</scope>
    <source>
        <strain evidence="9">DSM 8991</strain>
    </source>
</reference>
<accession>A0ABY7BFC4</accession>
<feature type="transmembrane region" description="Helical" evidence="7">
    <location>
        <begin position="109"/>
        <end position="133"/>
    </location>
</feature>
<evidence type="ECO:0000256" key="1">
    <source>
        <dbReference type="ARBA" id="ARBA00004651"/>
    </source>
</evidence>
<dbReference type="InterPro" id="IPR035906">
    <property type="entry name" value="MetI-like_sf"/>
</dbReference>
<keyword evidence="5 7" id="KW-1133">Transmembrane helix</keyword>
<dbReference type="Proteomes" id="UP001164745">
    <property type="component" value="Chromosome"/>
</dbReference>
<dbReference type="PANTHER" id="PTHR43744">
    <property type="entry name" value="ABC TRANSPORTER PERMEASE PROTEIN MG189-RELATED-RELATED"/>
    <property type="match status" value="1"/>
</dbReference>
<evidence type="ECO:0000256" key="5">
    <source>
        <dbReference type="ARBA" id="ARBA00022989"/>
    </source>
</evidence>
<sequence length="279" mass="31889">MGLKVSVKNRVFNVIKFLVVLIFASLYVFPFVTVVINSFKKTVDIISNPIELPKEFQIANYLEAAQKMTYLKSFLNTFIITVFSIAAIVVFSSMTAYVFVRKKWAINRILFSIMIASMIIPFQSIMIPLVKIYSSMNMLNNKWTLIYMYLGFGTAFAVFMYHGFIKSIPFELEEAAFVEGATSLQTFWKVVFPLLKPITTTLIILDGLWIWNDFLLPSLILISAEKRTLQLSTFYFYGTYTSDYGLAMAALVLTVLPIIIVYLFMQKYIIVGILKGAIK</sequence>
<feature type="transmembrane region" description="Helical" evidence="7">
    <location>
        <begin position="145"/>
        <end position="164"/>
    </location>
</feature>
<dbReference type="SUPFAM" id="SSF161098">
    <property type="entry name" value="MetI-like"/>
    <property type="match status" value="1"/>
</dbReference>
<name>A0ABY7BFC4_9FIRM</name>
<dbReference type="InterPro" id="IPR000515">
    <property type="entry name" value="MetI-like"/>
</dbReference>
<comment type="subcellular location">
    <subcellularLocation>
        <location evidence="1 7">Cell membrane</location>
        <topology evidence="1 7">Multi-pass membrane protein</topology>
    </subcellularLocation>
</comment>